<dbReference type="RefSeq" id="WP_264287326.1">
    <property type="nucleotide sequence ID" value="NZ_JAOZEV010000009.1"/>
</dbReference>
<organism evidence="1 2">
    <name type="scientific">Flavobacterium frigoritolerans</name>
    <dbReference type="NCBI Taxonomy" id="2987686"/>
    <lineage>
        <taxon>Bacteria</taxon>
        <taxon>Pseudomonadati</taxon>
        <taxon>Bacteroidota</taxon>
        <taxon>Flavobacteriia</taxon>
        <taxon>Flavobacteriales</taxon>
        <taxon>Flavobacteriaceae</taxon>
        <taxon>Flavobacterium</taxon>
    </lineage>
</organism>
<dbReference type="Proteomes" id="UP001151133">
    <property type="component" value="Unassembled WGS sequence"/>
</dbReference>
<name>A0A9X2ZP80_9FLAO</name>
<dbReference type="InterPro" id="IPR018697">
    <property type="entry name" value="DUF2199"/>
</dbReference>
<accession>A0A9X2ZP80</accession>
<protein>
    <submittedName>
        <fullName evidence="1">DUF2199 domain-containing protein</fullName>
    </submittedName>
</protein>
<proteinExistence type="predicted"/>
<keyword evidence="2" id="KW-1185">Reference proteome</keyword>
<sequence>MKLIPFLNPETNKTAYKCNCCDIIYNNLPLCFGSDYPAYYFSVPPEEREERIQLEESLCVIDDKYFFHRGRLTIPIINHHEDFAFDIWTSISPENFETRINLWEDQDRTKQEPYFGWLQTMVPNYGETLSLKTIAIEQGIGFIPEIKCIEENHQLTIDQENGITYERAIEMVENILRESHNL</sequence>
<evidence type="ECO:0000313" key="1">
    <source>
        <dbReference type="EMBL" id="MCV9933090.1"/>
    </source>
</evidence>
<evidence type="ECO:0000313" key="2">
    <source>
        <dbReference type="Proteomes" id="UP001151133"/>
    </source>
</evidence>
<dbReference type="AlphaFoldDB" id="A0A9X2ZP80"/>
<comment type="caution">
    <text evidence="1">The sequence shown here is derived from an EMBL/GenBank/DDBJ whole genome shotgun (WGS) entry which is preliminary data.</text>
</comment>
<reference evidence="1" key="1">
    <citation type="submission" date="2022-10" db="EMBL/GenBank/DDBJ databases">
        <title>Two novel species of Flavobacterium.</title>
        <authorList>
            <person name="Liu Q."/>
            <person name="Xin Y.-H."/>
        </authorList>
    </citation>
    <scope>NUCLEOTIDE SEQUENCE</scope>
    <source>
        <strain evidence="1">LS1R47</strain>
    </source>
</reference>
<dbReference type="Pfam" id="PF09965">
    <property type="entry name" value="DUF2199"/>
    <property type="match status" value="1"/>
</dbReference>
<gene>
    <name evidence="1" type="ORF">OIU80_12425</name>
</gene>
<dbReference type="EMBL" id="JAOZEV010000009">
    <property type="protein sequence ID" value="MCV9933090.1"/>
    <property type="molecule type" value="Genomic_DNA"/>
</dbReference>